<comment type="subcellular location">
    <subcellularLocation>
        <location evidence="1">Cell membrane</location>
        <topology evidence="1">Multi-pass membrane protein</topology>
    </subcellularLocation>
</comment>
<dbReference type="Proteomes" id="UP000019365">
    <property type="component" value="Unassembled WGS sequence"/>
</dbReference>
<feature type="transmembrane region" description="Helical" evidence="6">
    <location>
        <begin position="262"/>
        <end position="283"/>
    </location>
</feature>
<dbReference type="AlphaFoldDB" id="W7UXZ1"/>
<evidence type="ECO:0000313" key="9">
    <source>
        <dbReference type="Proteomes" id="UP000019365"/>
    </source>
</evidence>
<evidence type="ECO:0000256" key="3">
    <source>
        <dbReference type="ARBA" id="ARBA00022692"/>
    </source>
</evidence>
<keyword evidence="3 6" id="KW-0812">Transmembrane</keyword>
<feature type="transmembrane region" description="Helical" evidence="6">
    <location>
        <begin position="52"/>
        <end position="77"/>
    </location>
</feature>
<feature type="domain" description="PhoU" evidence="7">
    <location>
        <begin position="477"/>
        <end position="554"/>
    </location>
</feature>
<dbReference type="Pfam" id="PF02690">
    <property type="entry name" value="Na_Pi_cotrans"/>
    <property type="match status" value="1"/>
</dbReference>
<dbReference type="GO" id="GO:0005886">
    <property type="term" value="C:plasma membrane"/>
    <property type="evidence" value="ECO:0007669"/>
    <property type="project" value="UniProtKB-SubCell"/>
</dbReference>
<dbReference type="NCBIfam" id="TIGR00704">
    <property type="entry name" value="NaPi_cotrn_rel"/>
    <property type="match status" value="1"/>
</dbReference>
<dbReference type="InterPro" id="IPR038078">
    <property type="entry name" value="PhoU-like_sf"/>
</dbReference>
<evidence type="ECO:0000256" key="6">
    <source>
        <dbReference type="SAM" id="Phobius"/>
    </source>
</evidence>
<dbReference type="InterPro" id="IPR003841">
    <property type="entry name" value="Na/Pi_transpt"/>
</dbReference>
<reference evidence="8 9" key="1">
    <citation type="journal article" date="2014" name="PLoS ONE">
        <title>Rumen cellulosomics: divergent fiber-degrading strategies revealed by comparative genome-wide analysis of six ruminococcal strains.</title>
        <authorList>
            <person name="Dassa B."/>
            <person name="Borovok I."/>
            <person name="Ruimy-Israeli V."/>
            <person name="Lamed R."/>
            <person name="Flint H.J."/>
            <person name="Duncan S.H."/>
            <person name="Henrissat B."/>
            <person name="Coutinho P."/>
            <person name="Morrison M."/>
            <person name="Mosoni P."/>
            <person name="Yeoman C.J."/>
            <person name="White B.A."/>
            <person name="Bayer E.A."/>
        </authorList>
    </citation>
    <scope>NUCLEOTIDE SEQUENCE [LARGE SCALE GENOMIC DNA]</scope>
    <source>
        <strain evidence="8 9">007c</strain>
    </source>
</reference>
<feature type="transmembrane region" description="Helical" evidence="6">
    <location>
        <begin position="195"/>
        <end position="218"/>
    </location>
</feature>
<dbReference type="InterPro" id="IPR026022">
    <property type="entry name" value="PhoU_dom"/>
</dbReference>
<name>W7UXZ1_RUMFL</name>
<dbReference type="OrthoDB" id="9763003at2"/>
<feature type="transmembrane region" description="Helical" evidence="6">
    <location>
        <begin position="158"/>
        <end position="175"/>
    </location>
</feature>
<sequence length="602" mass="65712">MEEFSIFNIFTLLGGLAFFLYGMNVMSTGLEKLTGGKLEVALKKMTENKVKAILLGMGVTVAIQSSSAMTVMLVGFVNSGIMTLEQTIGVCFGSNIGTTFTAWILCLDGIKDNGSGGIISFVLKMLKPSSFSPLIALAGVILIMFAKKNKKKDVGRILVGFAVLMTGMTLMSDSVDPLASSPDFQRILTAFHNPILGVAVGTIFTGIIQSSAGSIGILQAFSKTGGLTYGMALPIIMGCNIGTCVTALLATVGVSKDAKRVAWTHIIIKIIGTLVLLPIIMLLQNVIDLGIMKSTVGYVGIAVMHTIFNVATTVMFMPFTKQLVKLSKILVKDGKEEARDPRRTLTGLDDILLKTPAVAVHTCLSASVQMAELTRETIVKALDLLVSYDGDTCDVIIENEDIIDGFEDKINSYLIKIAKSNLTGADSRSVSKMMHCVGNFERISDHAVNLVESAQEMHEKGIMFSDECVNEINVITDAIKENINKAFDSYVNNDLGIAHHVEPLEEVVDNLSTELKNRHIRRLQNDECTVELGYIFQDVLTNLERVSDHCSNIAGCLIETDEKTNLHAYLHDVKENDEEFRKEYREYAEEYFRRLGGASVKA</sequence>
<evidence type="ECO:0000256" key="1">
    <source>
        <dbReference type="ARBA" id="ARBA00004651"/>
    </source>
</evidence>
<dbReference type="Gene3D" id="1.20.58.220">
    <property type="entry name" value="Phosphate transport system protein phou homolog 2, domain 2"/>
    <property type="match status" value="1"/>
</dbReference>
<dbReference type="PANTHER" id="PTHR10010">
    <property type="entry name" value="SOLUTE CARRIER FAMILY 34 SODIUM PHOSPHATE , MEMBER 2-RELATED"/>
    <property type="match status" value="1"/>
</dbReference>
<feature type="transmembrane region" description="Helical" evidence="6">
    <location>
        <begin position="6"/>
        <end position="23"/>
    </location>
</feature>
<dbReference type="PATRIC" id="fig|1341157.4.peg.2001"/>
<keyword evidence="9" id="KW-1185">Reference proteome</keyword>
<dbReference type="GO" id="GO:0044341">
    <property type="term" value="P:sodium-dependent phosphate transport"/>
    <property type="evidence" value="ECO:0007669"/>
    <property type="project" value="InterPro"/>
</dbReference>
<evidence type="ECO:0000259" key="7">
    <source>
        <dbReference type="Pfam" id="PF01895"/>
    </source>
</evidence>
<gene>
    <name evidence="8" type="ORF">RF007C_09660</name>
</gene>
<comment type="caution">
    <text evidence="8">The sequence shown here is derived from an EMBL/GenBank/DDBJ whole genome shotgun (WGS) entry which is preliminary data.</text>
</comment>
<dbReference type="eggNOG" id="COG1283">
    <property type="taxonomic scope" value="Bacteria"/>
</dbReference>
<evidence type="ECO:0000256" key="5">
    <source>
        <dbReference type="ARBA" id="ARBA00023136"/>
    </source>
</evidence>
<keyword evidence="5 6" id="KW-0472">Membrane</keyword>
<dbReference type="EMBL" id="ATAX01000026">
    <property type="protein sequence ID" value="EWM53232.1"/>
    <property type="molecule type" value="Genomic_DNA"/>
</dbReference>
<keyword evidence="2" id="KW-1003">Cell membrane</keyword>
<organism evidence="8 9">
    <name type="scientific">Ruminococcus flavefaciens 007c</name>
    <dbReference type="NCBI Taxonomy" id="1341157"/>
    <lineage>
        <taxon>Bacteria</taxon>
        <taxon>Bacillati</taxon>
        <taxon>Bacillota</taxon>
        <taxon>Clostridia</taxon>
        <taxon>Eubacteriales</taxon>
        <taxon>Oscillospiraceae</taxon>
        <taxon>Ruminococcus</taxon>
    </lineage>
</organism>
<keyword evidence="4 6" id="KW-1133">Transmembrane helix</keyword>
<dbReference type="GO" id="GO:0005436">
    <property type="term" value="F:sodium:phosphate symporter activity"/>
    <property type="evidence" value="ECO:0007669"/>
    <property type="project" value="InterPro"/>
</dbReference>
<dbReference type="PANTHER" id="PTHR10010:SF46">
    <property type="entry name" value="SODIUM-DEPENDENT PHOSPHATE TRANSPORT PROTEIN 2B"/>
    <property type="match status" value="1"/>
</dbReference>
<proteinExistence type="predicted"/>
<dbReference type="RefSeq" id="WP_037299531.1">
    <property type="nucleotide sequence ID" value="NZ_ATAX01000026.1"/>
</dbReference>
<protein>
    <submittedName>
        <fullName evidence="8">Na/Pi cotransporter</fullName>
    </submittedName>
</protein>
<evidence type="ECO:0000256" key="4">
    <source>
        <dbReference type="ARBA" id="ARBA00022989"/>
    </source>
</evidence>
<accession>W7UXZ1</accession>
<evidence type="ECO:0000313" key="8">
    <source>
        <dbReference type="EMBL" id="EWM53232.1"/>
    </source>
</evidence>
<dbReference type="SUPFAM" id="SSF109755">
    <property type="entry name" value="PhoU-like"/>
    <property type="match status" value="1"/>
</dbReference>
<feature type="domain" description="PhoU" evidence="7">
    <location>
        <begin position="369"/>
        <end position="453"/>
    </location>
</feature>
<feature type="transmembrane region" description="Helical" evidence="6">
    <location>
        <begin position="295"/>
        <end position="319"/>
    </location>
</feature>
<dbReference type="Pfam" id="PF01895">
    <property type="entry name" value="PhoU"/>
    <property type="match status" value="2"/>
</dbReference>
<dbReference type="InterPro" id="IPR004633">
    <property type="entry name" value="NaPi_cotrn-rel/YqeW-like"/>
</dbReference>
<feature type="transmembrane region" description="Helical" evidence="6">
    <location>
        <begin position="230"/>
        <end position="250"/>
    </location>
</feature>
<evidence type="ECO:0000256" key="2">
    <source>
        <dbReference type="ARBA" id="ARBA00022475"/>
    </source>
</evidence>
<feature type="transmembrane region" description="Helical" evidence="6">
    <location>
        <begin position="130"/>
        <end position="146"/>
    </location>
</feature>
<dbReference type="NCBIfam" id="NF037997">
    <property type="entry name" value="Na_Pi_symport"/>
    <property type="match status" value="1"/>
</dbReference>